<feature type="domain" description="FAD/NAD(P)-binding" evidence="11">
    <location>
        <begin position="379"/>
        <end position="601"/>
    </location>
</feature>
<keyword evidence="9" id="KW-0411">Iron-sulfur</keyword>
<dbReference type="GO" id="GO:0016491">
    <property type="term" value="F:oxidoreductase activity"/>
    <property type="evidence" value="ECO:0007669"/>
    <property type="project" value="UniProtKB-KW"/>
</dbReference>
<evidence type="ECO:0000256" key="1">
    <source>
        <dbReference type="ARBA" id="ARBA00001917"/>
    </source>
</evidence>
<dbReference type="PANTHER" id="PTHR42917:SF2">
    <property type="entry name" value="2,4-DIENOYL-COA REDUCTASE [(2E)-ENOYL-COA-PRODUCING]"/>
    <property type="match status" value="1"/>
</dbReference>
<dbReference type="InterPro" id="IPR036188">
    <property type="entry name" value="FAD/NAD-bd_sf"/>
</dbReference>
<keyword evidence="13" id="KW-1185">Reference proteome</keyword>
<dbReference type="Gene3D" id="3.50.50.60">
    <property type="entry name" value="FAD/NAD(P)-binding domain"/>
    <property type="match status" value="1"/>
</dbReference>
<dbReference type="Pfam" id="PF00724">
    <property type="entry name" value="Oxidored_FMN"/>
    <property type="match status" value="1"/>
</dbReference>
<evidence type="ECO:0000313" key="12">
    <source>
        <dbReference type="EMBL" id="PPK78937.1"/>
    </source>
</evidence>
<comment type="cofactor">
    <cofactor evidence="2">
        <name>[4Fe-4S] cluster</name>
        <dbReference type="ChEBI" id="CHEBI:49883"/>
    </cofactor>
</comment>
<evidence type="ECO:0000313" key="13">
    <source>
        <dbReference type="Proteomes" id="UP000237749"/>
    </source>
</evidence>
<comment type="similarity">
    <text evidence="3">In the N-terminal section; belongs to the NADH:flavin oxidoreductase/NADH oxidase family.</text>
</comment>
<dbReference type="InterPro" id="IPR001155">
    <property type="entry name" value="OxRdtase_FMN_N"/>
</dbReference>
<dbReference type="AlphaFoldDB" id="A0A2S6HN76"/>
<dbReference type="PRINTS" id="PR00368">
    <property type="entry name" value="FADPNR"/>
</dbReference>
<dbReference type="Gene3D" id="3.40.50.720">
    <property type="entry name" value="NAD(P)-binding Rossmann-like Domain"/>
    <property type="match status" value="1"/>
</dbReference>
<evidence type="ECO:0000256" key="9">
    <source>
        <dbReference type="ARBA" id="ARBA00023014"/>
    </source>
</evidence>
<dbReference type="CDD" id="cd02803">
    <property type="entry name" value="OYE_like_FMN_family"/>
    <property type="match status" value="1"/>
</dbReference>
<dbReference type="OrthoDB" id="9772736at2"/>
<evidence type="ECO:0000259" key="10">
    <source>
        <dbReference type="Pfam" id="PF00724"/>
    </source>
</evidence>
<evidence type="ECO:0000256" key="5">
    <source>
        <dbReference type="ARBA" id="ARBA00022643"/>
    </source>
</evidence>
<keyword evidence="4" id="KW-0285">Flavoprotein</keyword>
<evidence type="ECO:0000259" key="11">
    <source>
        <dbReference type="Pfam" id="PF07992"/>
    </source>
</evidence>
<feature type="domain" description="NADH:flavin oxidoreductase/NADH oxidase N-terminal" evidence="10">
    <location>
        <begin position="6"/>
        <end position="333"/>
    </location>
</feature>
<dbReference type="Pfam" id="PF07992">
    <property type="entry name" value="Pyr_redox_2"/>
    <property type="match status" value="1"/>
</dbReference>
<dbReference type="InterPro" id="IPR051793">
    <property type="entry name" value="NADH:flavin_oxidoreductase"/>
</dbReference>
<dbReference type="Gene3D" id="3.20.20.70">
    <property type="entry name" value="Aldolase class I"/>
    <property type="match status" value="1"/>
</dbReference>
<dbReference type="RefSeq" id="WP_104438635.1">
    <property type="nucleotide sequence ID" value="NZ_PTJA01000012.1"/>
</dbReference>
<evidence type="ECO:0000256" key="2">
    <source>
        <dbReference type="ARBA" id="ARBA00001966"/>
    </source>
</evidence>
<accession>A0A2S6HN76</accession>
<keyword evidence="7" id="KW-0560">Oxidoreductase</keyword>
<name>A0A2S6HN76_9FIRM</name>
<keyword evidence="8" id="KW-0408">Iron</keyword>
<organism evidence="12 13">
    <name type="scientific">Lacrimispora xylanisolvens</name>
    <dbReference type="NCBI Taxonomy" id="384636"/>
    <lineage>
        <taxon>Bacteria</taxon>
        <taxon>Bacillati</taxon>
        <taxon>Bacillota</taxon>
        <taxon>Clostridia</taxon>
        <taxon>Lachnospirales</taxon>
        <taxon>Lachnospiraceae</taxon>
        <taxon>Lacrimispora</taxon>
    </lineage>
</organism>
<dbReference type="SUPFAM" id="SSF51395">
    <property type="entry name" value="FMN-linked oxidoreductases"/>
    <property type="match status" value="1"/>
</dbReference>
<dbReference type="EMBL" id="PTJA01000012">
    <property type="protein sequence ID" value="PPK78937.1"/>
    <property type="molecule type" value="Genomic_DNA"/>
</dbReference>
<dbReference type="InterPro" id="IPR013785">
    <property type="entry name" value="Aldolase_TIM"/>
</dbReference>
<dbReference type="GO" id="GO:0046872">
    <property type="term" value="F:metal ion binding"/>
    <property type="evidence" value="ECO:0007669"/>
    <property type="project" value="UniProtKB-KW"/>
</dbReference>
<comment type="caution">
    <text evidence="12">The sequence shown here is derived from an EMBL/GenBank/DDBJ whole genome shotgun (WGS) entry which is preliminary data.</text>
</comment>
<evidence type="ECO:0000256" key="4">
    <source>
        <dbReference type="ARBA" id="ARBA00022630"/>
    </source>
</evidence>
<protein>
    <submittedName>
        <fullName evidence="12">2,4-dienoyl-CoA reductase-like NADH-dependent reductase (Old Yellow Enzyme family)</fullName>
    </submittedName>
</protein>
<dbReference type="InterPro" id="IPR023753">
    <property type="entry name" value="FAD/NAD-binding_dom"/>
</dbReference>
<dbReference type="PANTHER" id="PTHR42917">
    <property type="entry name" value="2,4-DIENOYL-COA REDUCTASE"/>
    <property type="match status" value="1"/>
</dbReference>
<proteinExistence type="inferred from homology"/>
<reference evidence="12 13" key="1">
    <citation type="submission" date="2018-02" db="EMBL/GenBank/DDBJ databases">
        <title>Genomic Encyclopedia of Archaeal and Bacterial Type Strains, Phase II (KMG-II): from individual species to whole genera.</title>
        <authorList>
            <person name="Goeker M."/>
        </authorList>
    </citation>
    <scope>NUCLEOTIDE SEQUENCE [LARGE SCALE GENOMIC DNA]</scope>
    <source>
        <strain evidence="12 13">DSM 3808</strain>
    </source>
</reference>
<evidence type="ECO:0000256" key="8">
    <source>
        <dbReference type="ARBA" id="ARBA00023004"/>
    </source>
</evidence>
<evidence type="ECO:0000256" key="7">
    <source>
        <dbReference type="ARBA" id="ARBA00023002"/>
    </source>
</evidence>
<sequence>MKFENMFTPVTIGPVTVKNRFVVPPMGNNFANGDGTLSDRSRDYYEARAKGGFGLVTVEATVIDKTAKGGPRKPCLYDDSVIPSFRLVADAVHAWGAKISVQLQHAGPEGNAKLAGYPIKAPTSIASHTGKDVPKEITARELYALIEEYGDAALRAKKAGFDCVEVHMAHGYLVSSFISQRTNKRVDEFGGNFENRMRLSRLILENIRKKTGDSLGIICRINCSDDTLGGISLQDAATVASYLENCGADAIHVSRAVHIRDEFMWAPTCIHGGFNADYVTEIKKAVQIPVIMVGRFTEPYYAELMVKEGRTDLVAFGRQSIADPELPVKAFKGEMETLTPCIACLQGCVANMFQGKPIECLVNPRTGRETELEAAAVKKKVLVIGGGVGGLYAAYIAALRGHEVTLCEKKEVLGGNMRLAAYPPGKGDIVGMVRNYIVLCQKANVTLLTGIEVTKDYIEENAPDAVIVATGASPLILPIPGITDSSVLSGDDVLSGEAQCGQRVLVVGGGMVGSELAAFLGEAEHEVTVIELRDKIGADVISEHRKYLMKDFSDYHITTITGAKVSEFHQDGVSYTLEDGTHNCINGFDSVVLAMGYRNYNPFGEDVDKLAKEVYVIGDAVKARRALDATREAYEAAKNI</sequence>
<dbReference type="GO" id="GO:0051536">
    <property type="term" value="F:iron-sulfur cluster binding"/>
    <property type="evidence" value="ECO:0007669"/>
    <property type="project" value="UniProtKB-KW"/>
</dbReference>
<comment type="cofactor">
    <cofactor evidence="1">
        <name>FMN</name>
        <dbReference type="ChEBI" id="CHEBI:58210"/>
    </cofactor>
</comment>
<keyword evidence="6" id="KW-0479">Metal-binding</keyword>
<evidence type="ECO:0000256" key="6">
    <source>
        <dbReference type="ARBA" id="ARBA00022723"/>
    </source>
</evidence>
<dbReference type="Proteomes" id="UP000237749">
    <property type="component" value="Unassembled WGS sequence"/>
</dbReference>
<evidence type="ECO:0000256" key="3">
    <source>
        <dbReference type="ARBA" id="ARBA00011048"/>
    </source>
</evidence>
<dbReference type="GO" id="GO:0010181">
    <property type="term" value="F:FMN binding"/>
    <property type="evidence" value="ECO:0007669"/>
    <property type="project" value="InterPro"/>
</dbReference>
<keyword evidence="5" id="KW-0288">FMN</keyword>
<dbReference type="SUPFAM" id="SSF51905">
    <property type="entry name" value="FAD/NAD(P)-binding domain"/>
    <property type="match status" value="1"/>
</dbReference>
<gene>
    <name evidence="12" type="ORF">BXY41_11296</name>
</gene>